<proteinExistence type="predicted"/>
<evidence type="ECO:0000313" key="2">
    <source>
        <dbReference type="EMBL" id="RZF33207.1"/>
    </source>
</evidence>
<evidence type="ECO:0000313" key="3">
    <source>
        <dbReference type="Proteomes" id="UP000291343"/>
    </source>
</evidence>
<dbReference type="AlphaFoldDB" id="A0A482WI64"/>
<sequence>MRLAHWVRLGIITAISLLCISLQVESSEPSKRAVSSAKTQRTLFGFRRGRQSKRKRPPGFFTLLNQFVSETVNDTSIAYRNISVIFTEQFRGGNSSQNQMEGGNSTMSNSTRPAFSMKQVFDLLGRNYRGLVKLFNSELRNAITDSNKNVARYRQEFTEAVTP</sequence>
<dbReference type="InParanoid" id="A0A482WI64"/>
<evidence type="ECO:0000256" key="1">
    <source>
        <dbReference type="SAM" id="SignalP"/>
    </source>
</evidence>
<dbReference type="OrthoDB" id="6623312at2759"/>
<reference evidence="2 3" key="1">
    <citation type="journal article" date="2017" name="Gigascience">
        <title>Genome sequence of the small brown planthopper, Laodelphax striatellus.</title>
        <authorList>
            <person name="Zhu J."/>
            <person name="Jiang F."/>
            <person name="Wang X."/>
            <person name="Yang P."/>
            <person name="Bao Y."/>
            <person name="Zhao W."/>
            <person name="Wang W."/>
            <person name="Lu H."/>
            <person name="Wang Q."/>
            <person name="Cui N."/>
            <person name="Li J."/>
            <person name="Chen X."/>
            <person name="Luo L."/>
            <person name="Yu J."/>
            <person name="Kang L."/>
            <person name="Cui F."/>
        </authorList>
    </citation>
    <scope>NUCLEOTIDE SEQUENCE [LARGE SCALE GENOMIC DNA]</scope>
    <source>
        <strain evidence="2">Lst14</strain>
    </source>
</reference>
<organism evidence="2 3">
    <name type="scientific">Laodelphax striatellus</name>
    <name type="common">Small brown planthopper</name>
    <name type="synonym">Delphax striatella</name>
    <dbReference type="NCBI Taxonomy" id="195883"/>
    <lineage>
        <taxon>Eukaryota</taxon>
        <taxon>Metazoa</taxon>
        <taxon>Ecdysozoa</taxon>
        <taxon>Arthropoda</taxon>
        <taxon>Hexapoda</taxon>
        <taxon>Insecta</taxon>
        <taxon>Pterygota</taxon>
        <taxon>Neoptera</taxon>
        <taxon>Paraneoptera</taxon>
        <taxon>Hemiptera</taxon>
        <taxon>Auchenorrhyncha</taxon>
        <taxon>Fulgoroidea</taxon>
        <taxon>Delphacidae</taxon>
        <taxon>Criomorphinae</taxon>
        <taxon>Laodelphax</taxon>
    </lineage>
</organism>
<keyword evidence="3" id="KW-1185">Reference proteome</keyword>
<comment type="caution">
    <text evidence="2">The sequence shown here is derived from an EMBL/GenBank/DDBJ whole genome shotgun (WGS) entry which is preliminary data.</text>
</comment>
<protein>
    <submittedName>
        <fullName evidence="2">Uncharacterized protein</fullName>
    </submittedName>
</protein>
<feature type="chain" id="PRO_5019825364" evidence="1">
    <location>
        <begin position="27"/>
        <end position="163"/>
    </location>
</feature>
<name>A0A482WI64_LAOST</name>
<gene>
    <name evidence="2" type="ORF">LSTR_LSTR009752</name>
</gene>
<dbReference type="EMBL" id="QKKF02034567">
    <property type="protein sequence ID" value="RZF33207.1"/>
    <property type="molecule type" value="Genomic_DNA"/>
</dbReference>
<dbReference type="Proteomes" id="UP000291343">
    <property type="component" value="Unassembled WGS sequence"/>
</dbReference>
<keyword evidence="1" id="KW-0732">Signal</keyword>
<feature type="signal peptide" evidence="1">
    <location>
        <begin position="1"/>
        <end position="26"/>
    </location>
</feature>
<accession>A0A482WI64</accession>